<dbReference type="PANTHER" id="PTHR15189:SF7">
    <property type="entry name" value="BRISC AND BRCA1-A COMPLEX MEMBER 2"/>
    <property type="match status" value="1"/>
</dbReference>
<evidence type="ECO:0000256" key="8">
    <source>
        <dbReference type="ARBA" id="ARBA00022776"/>
    </source>
</evidence>
<reference evidence="16" key="1">
    <citation type="submission" date="2023-01" db="EMBL/GenBank/DDBJ databases">
        <title>Genome assembly of the deep-sea coral Lophelia pertusa.</title>
        <authorList>
            <person name="Herrera S."/>
            <person name="Cordes E."/>
        </authorList>
    </citation>
    <scope>NUCLEOTIDE SEQUENCE</scope>
    <source>
        <strain evidence="16">USNM1676648</strain>
        <tissue evidence="16">Polyp</tissue>
    </source>
</reference>
<evidence type="ECO:0000256" key="14">
    <source>
        <dbReference type="ARBA" id="ARBA00025766"/>
    </source>
</evidence>
<evidence type="ECO:0000256" key="4">
    <source>
        <dbReference type="ARBA" id="ARBA00022618"/>
    </source>
</evidence>
<dbReference type="Proteomes" id="UP001163046">
    <property type="component" value="Unassembled WGS sequence"/>
</dbReference>
<accession>A0A9W9YJ40</accession>
<evidence type="ECO:0000256" key="5">
    <source>
        <dbReference type="ARBA" id="ARBA00022703"/>
    </source>
</evidence>
<gene>
    <name evidence="16" type="ORF">OS493_032899</name>
</gene>
<keyword evidence="6" id="KW-0677">Repeat</keyword>
<dbReference type="OrthoDB" id="538811at2759"/>
<dbReference type="GO" id="GO:0051301">
    <property type="term" value="P:cell division"/>
    <property type="evidence" value="ECO:0007669"/>
    <property type="project" value="UniProtKB-UniRule"/>
</dbReference>
<evidence type="ECO:0000256" key="11">
    <source>
        <dbReference type="ARBA" id="ARBA00023204"/>
    </source>
</evidence>
<dbReference type="GO" id="GO:0006915">
    <property type="term" value="P:apoptotic process"/>
    <property type="evidence" value="ECO:0007669"/>
    <property type="project" value="UniProtKB-UniRule"/>
</dbReference>
<dbReference type="GO" id="GO:0005737">
    <property type="term" value="C:cytoplasm"/>
    <property type="evidence" value="ECO:0007669"/>
    <property type="project" value="UniProtKB-SubCell"/>
</dbReference>
<evidence type="ECO:0000256" key="15">
    <source>
        <dbReference type="RuleBase" id="RU368019"/>
    </source>
</evidence>
<organism evidence="16 17">
    <name type="scientific">Desmophyllum pertusum</name>
    <dbReference type="NCBI Taxonomy" id="174260"/>
    <lineage>
        <taxon>Eukaryota</taxon>
        <taxon>Metazoa</taxon>
        <taxon>Cnidaria</taxon>
        <taxon>Anthozoa</taxon>
        <taxon>Hexacorallia</taxon>
        <taxon>Scleractinia</taxon>
        <taxon>Caryophylliina</taxon>
        <taxon>Caryophylliidae</taxon>
        <taxon>Desmophyllum</taxon>
    </lineage>
</organism>
<dbReference type="PANTHER" id="PTHR15189">
    <property type="entry name" value="BRISC AND BRCA1-A COMPLEX MEMBER 2"/>
    <property type="match status" value="1"/>
</dbReference>
<evidence type="ECO:0000256" key="12">
    <source>
        <dbReference type="ARBA" id="ARBA00023242"/>
    </source>
</evidence>
<comment type="function">
    <text evidence="15">May play a role in homeostasis or cellular differentiation in cells of neural, epithelial and germline origins. May also act as a death receptor-associated anti-apoptotic protein, which inhibits the mitochondrial apoptotic pathway.</text>
</comment>
<comment type="similarity">
    <text evidence="14 15">Belongs to the BABAM2 family.</text>
</comment>
<evidence type="ECO:0000256" key="9">
    <source>
        <dbReference type="ARBA" id="ARBA00022786"/>
    </source>
</evidence>
<dbReference type="GO" id="GO:0070531">
    <property type="term" value="C:BRCA1-A complex"/>
    <property type="evidence" value="ECO:0007669"/>
    <property type="project" value="UniProtKB-UniRule"/>
</dbReference>
<comment type="domain">
    <text evidence="15">Contains 2 ubiquitin-conjugating enzyme family-like (UEV-like) regions. These regions lack the critical Cys residues required for ubiquitination but retain the ability to bind ubiquitin.</text>
</comment>
<keyword evidence="5 15" id="KW-0053">Apoptosis</keyword>
<keyword evidence="9 15" id="KW-0833">Ubl conjugation pathway</keyword>
<name>A0A9W9YJ40_9CNID</name>
<evidence type="ECO:0000313" key="17">
    <source>
        <dbReference type="Proteomes" id="UP001163046"/>
    </source>
</evidence>
<evidence type="ECO:0000313" key="16">
    <source>
        <dbReference type="EMBL" id="KAJ7352960.1"/>
    </source>
</evidence>
<comment type="subunit">
    <text evidence="15">Component of the ARISC complex. Component of the BRCA1-A complex. Component of the BRISC complex. Binds polyubiquitin.</text>
</comment>
<keyword evidence="8 15" id="KW-0498">Mitosis</keyword>
<sequence>MAADVLQRFHPDIAKFVEAVIKNGGMGVCGELPKIMEPKTSLSYSYARGNIASCDRFKVLIPYAGRTLKWEVIFNQMQPDFAPDFIFGPQDLEFVPNVDEVKSLENWDSSDPQSLVNLINELIDQYKHHQIKQVEQIPRIHFEYTTLAADNNYPEFELHVVKGQQNPDVVVNFMIKLPVDLSGVPPYIIKDCPGEDMACLFVSYASLNGDNVTPTLLLSPRVERAFGGASNLRIPHWGGVNGCLLEYLPLIQSFS</sequence>
<dbReference type="GO" id="GO:0006325">
    <property type="term" value="P:chromatin organization"/>
    <property type="evidence" value="ECO:0007669"/>
    <property type="project" value="UniProtKB-UniRule"/>
</dbReference>
<evidence type="ECO:0000256" key="1">
    <source>
        <dbReference type="ARBA" id="ARBA00004123"/>
    </source>
</evidence>
<dbReference type="AlphaFoldDB" id="A0A9W9YJ40"/>
<proteinExistence type="inferred from homology"/>
<comment type="subcellular location">
    <subcellularLocation>
        <location evidence="15">Cytoplasm</location>
    </subcellularLocation>
    <subcellularLocation>
        <location evidence="1 15">Nucleus</location>
    </subcellularLocation>
    <text evidence="15">Localizes at sites of DNA damage at double-strand breaks (DSBs).</text>
</comment>
<dbReference type="GO" id="GO:0070552">
    <property type="term" value="C:BRISC complex"/>
    <property type="evidence" value="ECO:0007669"/>
    <property type="project" value="UniProtKB-UniRule"/>
</dbReference>
<keyword evidence="7 15" id="KW-0227">DNA damage</keyword>
<dbReference type="GO" id="GO:0010212">
    <property type="term" value="P:response to ionizing radiation"/>
    <property type="evidence" value="ECO:0007669"/>
    <property type="project" value="UniProtKB-UniRule"/>
</dbReference>
<comment type="caution">
    <text evidence="16">The sequence shown here is derived from an EMBL/GenBank/DDBJ whole genome shotgun (WGS) entry which is preliminary data.</text>
</comment>
<keyword evidence="4 15" id="KW-0132">Cell division</keyword>
<keyword evidence="13 15" id="KW-0131">Cell cycle</keyword>
<evidence type="ECO:0000256" key="6">
    <source>
        <dbReference type="ARBA" id="ARBA00022737"/>
    </source>
</evidence>
<evidence type="ECO:0000256" key="10">
    <source>
        <dbReference type="ARBA" id="ARBA00022853"/>
    </source>
</evidence>
<dbReference type="EMBL" id="MU827343">
    <property type="protein sequence ID" value="KAJ7352960.1"/>
    <property type="molecule type" value="Genomic_DNA"/>
</dbReference>
<keyword evidence="3 15" id="KW-0963">Cytoplasm</keyword>
<evidence type="ECO:0000256" key="7">
    <source>
        <dbReference type="ARBA" id="ARBA00022763"/>
    </source>
</evidence>
<keyword evidence="11 15" id="KW-0234">DNA repair</keyword>
<evidence type="ECO:0000256" key="2">
    <source>
        <dbReference type="ARBA" id="ARBA00019438"/>
    </source>
</evidence>
<protein>
    <recommendedName>
        <fullName evidence="2 15">BRISC and BRCA1-A complex member 2</fullName>
    </recommendedName>
</protein>
<evidence type="ECO:0000256" key="13">
    <source>
        <dbReference type="ARBA" id="ARBA00023306"/>
    </source>
</evidence>
<dbReference type="GO" id="GO:0045739">
    <property type="term" value="P:positive regulation of DNA repair"/>
    <property type="evidence" value="ECO:0007669"/>
    <property type="project" value="UniProtKB-UniRule"/>
</dbReference>
<dbReference type="Pfam" id="PF06113">
    <property type="entry name" value="BRE"/>
    <property type="match status" value="1"/>
</dbReference>
<dbReference type="GO" id="GO:0006302">
    <property type="term" value="P:double-strand break repair"/>
    <property type="evidence" value="ECO:0007669"/>
    <property type="project" value="UniProtKB-UniRule"/>
</dbReference>
<keyword evidence="17" id="KW-1185">Reference proteome</keyword>
<keyword evidence="12 15" id="KW-0539">Nucleus</keyword>
<dbReference type="GO" id="GO:0007095">
    <property type="term" value="P:mitotic G2 DNA damage checkpoint signaling"/>
    <property type="evidence" value="ECO:0007669"/>
    <property type="project" value="UniProtKB-UniRule"/>
</dbReference>
<dbReference type="GO" id="GO:0031593">
    <property type="term" value="F:polyubiquitin modification-dependent protein binding"/>
    <property type="evidence" value="ECO:0007669"/>
    <property type="project" value="UniProtKB-UniRule"/>
</dbReference>
<evidence type="ECO:0000256" key="3">
    <source>
        <dbReference type="ARBA" id="ARBA00022490"/>
    </source>
</evidence>
<dbReference type="InterPro" id="IPR010358">
    <property type="entry name" value="BRE"/>
</dbReference>
<keyword evidence="10 15" id="KW-0156">Chromatin regulator</keyword>